<dbReference type="AlphaFoldDB" id="A0A844FXL7"/>
<dbReference type="InterPro" id="IPR023115">
    <property type="entry name" value="TIF_IF2_dom3"/>
</dbReference>
<reference evidence="12 13" key="1">
    <citation type="submission" date="2019-08" db="EMBL/GenBank/DDBJ databases">
        <title>In-depth cultivation of the pig gut microbiome towards novel bacterial diversity and tailored functional studies.</title>
        <authorList>
            <person name="Wylensek D."/>
            <person name="Hitch T.C.A."/>
            <person name="Clavel T."/>
        </authorList>
    </citation>
    <scope>NUCLEOTIDE SEQUENCE [LARGE SCALE GENOMIC DNA]</scope>
    <source>
        <strain evidence="12 13">BBE-744-WT-12</strain>
    </source>
</reference>
<dbReference type="CDD" id="cd03692">
    <property type="entry name" value="mtIF2_IVc"/>
    <property type="match status" value="1"/>
</dbReference>
<dbReference type="GO" id="GO:0003743">
    <property type="term" value="F:translation initiation factor activity"/>
    <property type="evidence" value="ECO:0007669"/>
    <property type="project" value="UniProtKB-UniRule"/>
</dbReference>
<comment type="caution">
    <text evidence="12">The sequence shown here is derived from an EMBL/GenBank/DDBJ whole genome shotgun (WGS) entry which is preliminary data.</text>
</comment>
<dbReference type="InterPro" id="IPR053905">
    <property type="entry name" value="EF-G-like_DII"/>
</dbReference>
<dbReference type="Gene3D" id="3.40.50.10050">
    <property type="entry name" value="Translation initiation factor IF- 2, domain 3"/>
    <property type="match status" value="1"/>
</dbReference>
<feature type="compositionally biased region" description="Basic and acidic residues" evidence="10">
    <location>
        <begin position="90"/>
        <end position="101"/>
    </location>
</feature>
<feature type="binding site" evidence="8">
    <location>
        <begin position="318"/>
        <end position="321"/>
    </location>
    <ligand>
        <name>GTP</name>
        <dbReference type="ChEBI" id="CHEBI:37565"/>
    </ligand>
</feature>
<comment type="function">
    <text evidence="7 8 9">One of the essential components for the initiation of protein synthesis. Protects formylmethionyl-tRNA from spontaneous hydrolysis and promotes its binding to the 30S ribosomal subunits. Also involved in the hydrolysis of GTP during the formation of the 70S ribosomal complex.</text>
</comment>
<comment type="subcellular location">
    <subcellularLocation>
        <location evidence="8">Cytoplasm</location>
    </subcellularLocation>
</comment>
<dbReference type="PANTHER" id="PTHR43381">
    <property type="entry name" value="TRANSLATION INITIATION FACTOR IF-2-RELATED"/>
    <property type="match status" value="1"/>
</dbReference>
<dbReference type="InterPro" id="IPR000795">
    <property type="entry name" value="T_Tr_GTP-bd_dom"/>
</dbReference>
<evidence type="ECO:0000256" key="7">
    <source>
        <dbReference type="ARBA" id="ARBA00025162"/>
    </source>
</evidence>
<dbReference type="NCBIfam" id="TIGR00231">
    <property type="entry name" value="small_GTP"/>
    <property type="match status" value="1"/>
</dbReference>
<dbReference type="Pfam" id="PF11987">
    <property type="entry name" value="IF-2"/>
    <property type="match status" value="1"/>
</dbReference>
<evidence type="ECO:0000256" key="9">
    <source>
        <dbReference type="RuleBase" id="RU000644"/>
    </source>
</evidence>
<feature type="region of interest" description="Disordered" evidence="10">
    <location>
        <begin position="187"/>
        <end position="206"/>
    </location>
</feature>
<feature type="compositionally biased region" description="Basic residues" evidence="10">
    <location>
        <begin position="79"/>
        <end position="89"/>
    </location>
</feature>
<feature type="region of interest" description="G-domain" evidence="8">
    <location>
        <begin position="212"/>
        <end position="360"/>
    </location>
</feature>
<gene>
    <name evidence="8 12" type="primary">infB</name>
    <name evidence="12" type="ORF">FYJ85_02990</name>
</gene>
<dbReference type="PANTHER" id="PTHR43381:SF5">
    <property type="entry name" value="TR-TYPE G DOMAIN-CONTAINING PROTEIN"/>
    <property type="match status" value="1"/>
</dbReference>
<evidence type="ECO:0000256" key="3">
    <source>
        <dbReference type="ARBA" id="ARBA00022540"/>
    </source>
</evidence>
<keyword evidence="3 8" id="KW-0396">Initiation factor</keyword>
<dbReference type="CDD" id="cd01887">
    <property type="entry name" value="IF2_eIF5B"/>
    <property type="match status" value="1"/>
</dbReference>
<dbReference type="FunFam" id="2.40.30.10:FF:000008">
    <property type="entry name" value="Translation initiation factor IF-2"/>
    <property type="match status" value="1"/>
</dbReference>
<dbReference type="Gene3D" id="3.40.50.300">
    <property type="entry name" value="P-loop containing nucleotide triphosphate hydrolases"/>
    <property type="match status" value="1"/>
</dbReference>
<dbReference type="Gene3D" id="2.40.30.10">
    <property type="entry name" value="Translation factors"/>
    <property type="match status" value="2"/>
</dbReference>
<dbReference type="FunFam" id="2.40.30.10:FF:000054">
    <property type="entry name" value="Translation initiation factor IF-2"/>
    <property type="match status" value="1"/>
</dbReference>
<dbReference type="GO" id="GO:0005525">
    <property type="term" value="F:GTP binding"/>
    <property type="evidence" value="ECO:0007669"/>
    <property type="project" value="UniProtKB-KW"/>
</dbReference>
<dbReference type="InterPro" id="IPR036925">
    <property type="entry name" value="TIF_IF2_dom3_sf"/>
</dbReference>
<dbReference type="FunFam" id="3.40.50.300:FF:000019">
    <property type="entry name" value="Translation initiation factor IF-2"/>
    <property type="match status" value="1"/>
</dbReference>
<name>A0A844FXL7_9BACT</name>
<keyword evidence="4 8" id="KW-0547">Nucleotide-binding</keyword>
<dbReference type="GO" id="GO:0005737">
    <property type="term" value="C:cytoplasm"/>
    <property type="evidence" value="ECO:0007669"/>
    <property type="project" value="UniProtKB-SubCell"/>
</dbReference>
<dbReference type="PROSITE" id="PS51722">
    <property type="entry name" value="G_TR_2"/>
    <property type="match status" value="1"/>
</dbReference>
<feature type="region of interest" description="Disordered" evidence="10">
    <location>
        <begin position="70"/>
        <end position="121"/>
    </location>
</feature>
<dbReference type="Proteomes" id="UP000435649">
    <property type="component" value="Unassembled WGS sequence"/>
</dbReference>
<proteinExistence type="inferred from homology"/>
<dbReference type="FunFam" id="3.40.50.10050:FF:000001">
    <property type="entry name" value="Translation initiation factor IF-2"/>
    <property type="match status" value="1"/>
</dbReference>
<keyword evidence="13" id="KW-1185">Reference proteome</keyword>
<keyword evidence="8" id="KW-0963">Cytoplasm</keyword>
<evidence type="ECO:0000256" key="6">
    <source>
        <dbReference type="ARBA" id="ARBA00023134"/>
    </source>
</evidence>
<comment type="similarity">
    <text evidence="1 8 9">Belongs to the TRAFAC class translation factor GTPase superfamily. Classic translation factor GTPase family. IF-2 subfamily.</text>
</comment>
<dbReference type="EMBL" id="VUNS01000002">
    <property type="protein sequence ID" value="MST96010.1"/>
    <property type="molecule type" value="Genomic_DNA"/>
</dbReference>
<dbReference type="SUPFAM" id="SSF52540">
    <property type="entry name" value="P-loop containing nucleoside triphosphate hydrolases"/>
    <property type="match status" value="1"/>
</dbReference>
<feature type="binding site" evidence="8">
    <location>
        <begin position="218"/>
        <end position="225"/>
    </location>
    <ligand>
        <name>GTP</name>
        <dbReference type="ChEBI" id="CHEBI:37565"/>
    </ligand>
</feature>
<evidence type="ECO:0000256" key="2">
    <source>
        <dbReference type="ARBA" id="ARBA00020675"/>
    </source>
</evidence>
<dbReference type="InterPro" id="IPR009000">
    <property type="entry name" value="Transl_B-barrel_sf"/>
</dbReference>
<evidence type="ECO:0000313" key="12">
    <source>
        <dbReference type="EMBL" id="MST96010.1"/>
    </source>
</evidence>
<accession>A0A844FXL7</accession>
<dbReference type="SUPFAM" id="SSF50447">
    <property type="entry name" value="Translation proteins"/>
    <property type="match status" value="2"/>
</dbReference>
<dbReference type="InterPro" id="IPR000178">
    <property type="entry name" value="TF_IF2_bacterial-like"/>
</dbReference>
<evidence type="ECO:0000256" key="4">
    <source>
        <dbReference type="ARBA" id="ARBA00022741"/>
    </source>
</evidence>
<evidence type="ECO:0000256" key="8">
    <source>
        <dbReference type="HAMAP-Rule" id="MF_00100"/>
    </source>
</evidence>
<protein>
    <recommendedName>
        <fullName evidence="2 8">Translation initiation factor IF-2</fullName>
    </recommendedName>
</protein>
<dbReference type="InterPro" id="IPR015760">
    <property type="entry name" value="TIF_IF2"/>
</dbReference>
<evidence type="ECO:0000256" key="1">
    <source>
        <dbReference type="ARBA" id="ARBA00007733"/>
    </source>
</evidence>
<dbReference type="PROSITE" id="PS01176">
    <property type="entry name" value="IF2"/>
    <property type="match status" value="1"/>
</dbReference>
<dbReference type="Pfam" id="PF04760">
    <property type="entry name" value="IF2_N"/>
    <property type="match status" value="1"/>
</dbReference>
<dbReference type="GO" id="GO:0003924">
    <property type="term" value="F:GTPase activity"/>
    <property type="evidence" value="ECO:0007669"/>
    <property type="project" value="UniProtKB-UniRule"/>
</dbReference>
<dbReference type="SUPFAM" id="SSF52156">
    <property type="entry name" value="Initiation factor IF2/eIF5b, domain 3"/>
    <property type="match status" value="1"/>
</dbReference>
<dbReference type="Pfam" id="PF00009">
    <property type="entry name" value="GTP_EFTU"/>
    <property type="match status" value="1"/>
</dbReference>
<dbReference type="InterPro" id="IPR006847">
    <property type="entry name" value="IF2_N"/>
</dbReference>
<feature type="compositionally biased region" description="Pro residues" evidence="10">
    <location>
        <begin position="187"/>
        <end position="197"/>
    </location>
</feature>
<feature type="domain" description="Tr-type G" evidence="11">
    <location>
        <begin position="209"/>
        <end position="376"/>
    </location>
</feature>
<dbReference type="InterPro" id="IPR005225">
    <property type="entry name" value="Small_GTP-bd"/>
</dbReference>
<feature type="binding site" evidence="8">
    <location>
        <begin position="264"/>
        <end position="268"/>
    </location>
    <ligand>
        <name>GTP</name>
        <dbReference type="ChEBI" id="CHEBI:37565"/>
    </ligand>
</feature>
<dbReference type="Gene3D" id="1.10.10.2480">
    <property type="match status" value="1"/>
</dbReference>
<evidence type="ECO:0000313" key="13">
    <source>
        <dbReference type="Proteomes" id="UP000435649"/>
    </source>
</evidence>
<keyword evidence="5 8" id="KW-0648">Protein biosynthesis</keyword>
<sequence length="709" mass="75492">MLPQQEDLKLGKILKVKDIAKQYGVPAKSVIEELAGQGIEADDAENSVIPDDMIELVEMYFADLYDQDSEPAAAADKKPAKKGGKKPPAGRREEHGGDRGKGSPHKGGRPQPAAVSSARAAGGKVTLPAPIIVKALAEAVGKKPNELITDLIKLGELAGINQPISEANARKLCASYGYELEIGAAPKPAPAPAAPAKPKPEDNPANLKERPPVVTFMGHVDHGKTSLQDAVRHTHVTAQEAGAITQHIGASTVTHNGKPITFIDTPGHAAFTNMRARGANLTDIVVLVVSATEGFKPQTVEAMNHAKAAKVPIIVAINKIDLPEADPDKILLHMQQNGLTSEDWGGDVGTVRVSAKTGQGLPDLLDRILLEAEILELKANPKRRAAGAVLEAQMEVGLGPTASVLVQDGTLHVGDTILCGEHYGRIRTLINDKGERVKTAGPSVPVKVVGLSGVPEAGDRLEIFESEKAARAEAQERVAAKRGNMLATSAIATAEDLFSKLNSNNQNSLNIIIKSDVKGSGEAIAHSLAELPHEKIKAEVVANAVGPISENDISLAAATNSIVVGFHVRVNPGVNEMAKKQKVEIRLYSIIYELLEDITDALAGKLEPEKREKPIGEAKILQIIELSKGPKICGCMVESGSVRVGAKARVRRDGDLIYNGEVASLRRFKDDVKEVKAGLECGIRLDNFADFLVNDEIEIYEIELKKATL</sequence>
<dbReference type="Pfam" id="PF22042">
    <property type="entry name" value="EF-G_D2"/>
    <property type="match status" value="1"/>
</dbReference>
<dbReference type="InterPro" id="IPR027417">
    <property type="entry name" value="P-loop_NTPase"/>
</dbReference>
<dbReference type="InterPro" id="IPR044145">
    <property type="entry name" value="IF2_II"/>
</dbReference>
<evidence type="ECO:0000259" key="11">
    <source>
        <dbReference type="PROSITE" id="PS51722"/>
    </source>
</evidence>
<dbReference type="NCBIfam" id="TIGR00487">
    <property type="entry name" value="IF-2"/>
    <property type="match status" value="1"/>
</dbReference>
<evidence type="ECO:0000256" key="5">
    <source>
        <dbReference type="ARBA" id="ARBA00022917"/>
    </source>
</evidence>
<organism evidence="12 13">
    <name type="scientific">Victivallis lenta</name>
    <dbReference type="NCBI Taxonomy" id="2606640"/>
    <lineage>
        <taxon>Bacteria</taxon>
        <taxon>Pseudomonadati</taxon>
        <taxon>Lentisphaerota</taxon>
        <taxon>Lentisphaeria</taxon>
        <taxon>Victivallales</taxon>
        <taxon>Victivallaceae</taxon>
        <taxon>Victivallis</taxon>
    </lineage>
</organism>
<evidence type="ECO:0000256" key="10">
    <source>
        <dbReference type="SAM" id="MobiDB-lite"/>
    </source>
</evidence>
<dbReference type="CDD" id="cd03702">
    <property type="entry name" value="IF2_mtIF2_II"/>
    <property type="match status" value="1"/>
</dbReference>
<keyword evidence="6 8" id="KW-0342">GTP-binding</keyword>
<dbReference type="HAMAP" id="MF_00100_B">
    <property type="entry name" value="IF_2_B"/>
    <property type="match status" value="1"/>
</dbReference>